<name>A0ABN8J7D1_9NEOP</name>
<dbReference type="EMBL" id="OW152819">
    <property type="protein sequence ID" value="CAH2073040.1"/>
    <property type="molecule type" value="Genomic_DNA"/>
</dbReference>
<gene>
    <name evidence="2" type="ORF">IPOD504_LOCUS15455</name>
</gene>
<evidence type="ECO:0000256" key="1">
    <source>
        <dbReference type="SAM" id="MobiDB-lite"/>
    </source>
</evidence>
<reference evidence="2" key="1">
    <citation type="submission" date="2022-03" db="EMBL/GenBank/DDBJ databases">
        <authorList>
            <person name="Martin H S."/>
        </authorList>
    </citation>
    <scope>NUCLEOTIDE SEQUENCE</scope>
</reference>
<proteinExistence type="predicted"/>
<protein>
    <submittedName>
        <fullName evidence="2">Uncharacterized protein</fullName>
    </submittedName>
</protein>
<accession>A0ABN8J7D1</accession>
<dbReference type="Proteomes" id="UP000837857">
    <property type="component" value="Chromosome 7"/>
</dbReference>
<organism evidence="2 3">
    <name type="scientific">Iphiclides podalirius</name>
    <name type="common">scarce swallowtail</name>
    <dbReference type="NCBI Taxonomy" id="110791"/>
    <lineage>
        <taxon>Eukaryota</taxon>
        <taxon>Metazoa</taxon>
        <taxon>Ecdysozoa</taxon>
        <taxon>Arthropoda</taxon>
        <taxon>Hexapoda</taxon>
        <taxon>Insecta</taxon>
        <taxon>Pterygota</taxon>
        <taxon>Neoptera</taxon>
        <taxon>Endopterygota</taxon>
        <taxon>Lepidoptera</taxon>
        <taxon>Glossata</taxon>
        <taxon>Ditrysia</taxon>
        <taxon>Papilionoidea</taxon>
        <taxon>Papilionidae</taxon>
        <taxon>Papilioninae</taxon>
        <taxon>Iphiclides</taxon>
    </lineage>
</organism>
<sequence>MSSEPLSIGFKSLKNPPKAPQTIPRQRKLQNFNKRLNLPGTECGSAKAPSAKQHWSIPDNNSRLKTYQLTAANPDRRGRARGDVPYLLMLIDLLPPRGYDKTSASHKARLIYLRARREGCATLFYCAADISFALIVSS</sequence>
<feature type="region of interest" description="Disordered" evidence="1">
    <location>
        <begin position="1"/>
        <end position="28"/>
    </location>
</feature>
<feature type="non-terminal residue" evidence="2">
    <location>
        <position position="1"/>
    </location>
</feature>
<evidence type="ECO:0000313" key="3">
    <source>
        <dbReference type="Proteomes" id="UP000837857"/>
    </source>
</evidence>
<keyword evidence="3" id="KW-1185">Reference proteome</keyword>
<evidence type="ECO:0000313" key="2">
    <source>
        <dbReference type="EMBL" id="CAH2073040.1"/>
    </source>
</evidence>